<dbReference type="SUPFAM" id="SSF82171">
    <property type="entry name" value="DPP6 N-terminal domain-like"/>
    <property type="match status" value="1"/>
</dbReference>
<name>C5KU35_PERM5</name>
<dbReference type="GeneID" id="9060989"/>
<accession>C5KU35</accession>
<protein>
    <submittedName>
        <fullName evidence="2">Uncharacterized protein</fullName>
    </submittedName>
</protein>
<dbReference type="InterPro" id="IPR011047">
    <property type="entry name" value="Quinoprotein_ADH-like_sf"/>
</dbReference>
<dbReference type="InParanoid" id="C5KU35"/>
<dbReference type="EMBL" id="GG676180">
    <property type="protein sequence ID" value="EER12077.1"/>
    <property type="molecule type" value="Genomic_DNA"/>
</dbReference>
<dbReference type="RefSeq" id="XP_002780282.1">
    <property type="nucleotide sequence ID" value="XM_002780236.1"/>
</dbReference>
<keyword evidence="3" id="KW-1185">Reference proteome</keyword>
<dbReference type="OMA" id="TSEYRIR"/>
<sequence length="521" mass="57454">MQSMTRLESLQLGLDMHERPDGEEEFPPTFWESESHTSEYRIRRGGYVKNMARFEWLRGPENGGQEQRSEAEREKCSRSGMILNYANGEVFSDGLSWKAIVRHLSTEVPTTPVLALRDHDDEVLYAEFSPCGKFVATASRDGSCAVYALFDPLTDDPADIDFDRTVCYDFLDLSQSSPGLPQVMMDTSTWSWARDRSMATRMLCRLHCGSAMQTRGASQDSTEKLYPGRITWAPDSSSLLIASTGPGFWVDLKALLVGRGPPRLISVVPQALGDVYGGFMFYPPRDGNCGINVEDFEGRIPLDDRLCIVSSSRIVPAIDRETGVASLTQRFEIHARGATELTARSSSSPAAVFDVNLGRQALIRAISVDAERELMVGLTGTKLTIMDQVVLIDLKHGMSISEPLPKSTRFPVRLSSPAVKIIDFSHSACCLACRLTPSGQGLLINLRKFANQDLTERFYEDPSALPSLAPDLDINMEAVLLPVSLDNDGPASVDRQGVIVMKGHHAYTTKSSPFMIMPDGK</sequence>
<dbReference type="SUPFAM" id="SSF50998">
    <property type="entry name" value="Quinoprotein alcohol dehydrogenase-like"/>
    <property type="match status" value="1"/>
</dbReference>
<dbReference type="Gene3D" id="2.130.10.10">
    <property type="entry name" value="YVTN repeat-like/Quinoprotein amine dehydrogenase"/>
    <property type="match status" value="1"/>
</dbReference>
<dbReference type="InterPro" id="IPR015943">
    <property type="entry name" value="WD40/YVTN_repeat-like_dom_sf"/>
</dbReference>
<evidence type="ECO:0000313" key="2">
    <source>
        <dbReference type="EMBL" id="EER12077.1"/>
    </source>
</evidence>
<dbReference type="SMART" id="SM00320">
    <property type="entry name" value="WD40"/>
    <property type="match status" value="1"/>
</dbReference>
<dbReference type="InterPro" id="IPR001680">
    <property type="entry name" value="WD40_rpt"/>
</dbReference>
<keyword evidence="1" id="KW-0853">WD repeat</keyword>
<dbReference type="OrthoDB" id="5591786at2759"/>
<dbReference type="AlphaFoldDB" id="C5KU35"/>
<evidence type="ECO:0000256" key="1">
    <source>
        <dbReference type="PROSITE-ProRule" id="PRU00221"/>
    </source>
</evidence>
<feature type="repeat" description="WD" evidence="1">
    <location>
        <begin position="116"/>
        <end position="147"/>
    </location>
</feature>
<dbReference type="PROSITE" id="PS50082">
    <property type="entry name" value="WD_REPEATS_2"/>
    <property type="match status" value="1"/>
</dbReference>
<evidence type="ECO:0000313" key="3">
    <source>
        <dbReference type="Proteomes" id="UP000007800"/>
    </source>
</evidence>
<dbReference type="Proteomes" id="UP000007800">
    <property type="component" value="Unassembled WGS sequence"/>
</dbReference>
<organism evidence="3">
    <name type="scientific">Perkinsus marinus (strain ATCC 50983 / TXsc)</name>
    <dbReference type="NCBI Taxonomy" id="423536"/>
    <lineage>
        <taxon>Eukaryota</taxon>
        <taxon>Sar</taxon>
        <taxon>Alveolata</taxon>
        <taxon>Perkinsozoa</taxon>
        <taxon>Perkinsea</taxon>
        <taxon>Perkinsida</taxon>
        <taxon>Perkinsidae</taxon>
        <taxon>Perkinsus</taxon>
    </lineage>
</organism>
<reference evidence="2 3" key="1">
    <citation type="submission" date="2008-07" db="EMBL/GenBank/DDBJ databases">
        <authorList>
            <person name="El-Sayed N."/>
            <person name="Caler E."/>
            <person name="Inman J."/>
            <person name="Amedeo P."/>
            <person name="Hass B."/>
            <person name="Wortman J."/>
        </authorList>
    </citation>
    <scope>NUCLEOTIDE SEQUENCE [LARGE SCALE GENOMIC DNA]</scope>
    <source>
        <strain evidence="3">ATCC 50983 / TXsc</strain>
    </source>
</reference>
<gene>
    <name evidence="2" type="ORF">Pmar_PMAR019182</name>
</gene>
<proteinExistence type="predicted"/>